<evidence type="ECO:0000313" key="2">
    <source>
        <dbReference type="Proteomes" id="UP000014969"/>
    </source>
</evidence>
<name>A0A829I201_9MYCO</name>
<accession>A0A829I201</accession>
<dbReference type="Proteomes" id="UP000014969">
    <property type="component" value="Unassembled WGS sequence"/>
</dbReference>
<comment type="caution">
    <text evidence="1">The sequence shown here is derived from an EMBL/GenBank/DDBJ whole genome shotgun (WGS) entry which is preliminary data.</text>
</comment>
<sequence length="42" mass="4414">MGYVWAAVVAAPREAVENGYRVRMSVVVAARVVPVGRAVAAD</sequence>
<reference evidence="1 2" key="1">
    <citation type="journal article" date="2013" name="Genome Announc.">
        <title>Genome Sequence of an Epidemic Isolate of Mycobacterium abscessus subsp. bolletii from Rio de Janeiro, Brazil.</title>
        <authorList>
            <person name="Davidson R.M."/>
            <person name="Reynolds P.R."/>
            <person name="Farias-Hesson E."/>
            <person name="Duarte R.S."/>
            <person name="Jackson M."/>
            <person name="Strong M."/>
        </authorList>
    </citation>
    <scope>NUCLEOTIDE SEQUENCE [LARGE SCALE GENOMIC DNA]</scope>
    <source>
        <strain evidence="1 2">CRM-0020</strain>
    </source>
</reference>
<dbReference type="EMBL" id="ATFQ01000002">
    <property type="protein sequence ID" value="EPQ25550.1"/>
    <property type="molecule type" value="Genomic_DNA"/>
</dbReference>
<protein>
    <submittedName>
        <fullName evidence="1">Uncharacterized protein</fullName>
    </submittedName>
</protein>
<proteinExistence type="predicted"/>
<organism evidence="1 2">
    <name type="scientific">Mycobacteroides abscessus subsp. bolletii CRM-0020</name>
    <dbReference type="NCBI Taxonomy" id="1306401"/>
    <lineage>
        <taxon>Bacteria</taxon>
        <taxon>Bacillati</taxon>
        <taxon>Actinomycetota</taxon>
        <taxon>Actinomycetes</taxon>
        <taxon>Mycobacteriales</taxon>
        <taxon>Mycobacteriaceae</taxon>
        <taxon>Mycobacteroides</taxon>
        <taxon>Mycobacteroides abscessus</taxon>
    </lineage>
</organism>
<evidence type="ECO:0000313" key="1">
    <source>
        <dbReference type="EMBL" id="EPQ25550.1"/>
    </source>
</evidence>
<dbReference type="AlphaFoldDB" id="A0A829I201"/>
<gene>
    <name evidence="1" type="ORF">J108_00670</name>
</gene>
<dbReference type="RefSeq" id="WP_005100903.1">
    <property type="nucleotide sequence ID" value="NZ_ATFQ01000002.1"/>
</dbReference>